<dbReference type="PANTHER" id="PTHR33067:SF31">
    <property type="entry name" value="RNA-DIRECTED DNA POLYMERASE"/>
    <property type="match status" value="1"/>
</dbReference>
<reference evidence="2 3" key="1">
    <citation type="submission" date="2021-03" db="EMBL/GenBank/DDBJ databases">
        <authorList>
            <person name="King G.J."/>
            <person name="Bancroft I."/>
            <person name="Baten A."/>
            <person name="Bloomfield J."/>
            <person name="Borpatragohain P."/>
            <person name="He Z."/>
            <person name="Irish N."/>
            <person name="Irwin J."/>
            <person name="Liu K."/>
            <person name="Mauleon R.P."/>
            <person name="Moore J."/>
            <person name="Morris R."/>
            <person name="Ostergaard L."/>
            <person name="Wang B."/>
            <person name="Wells R."/>
        </authorList>
    </citation>
    <scope>NUCLEOTIDE SEQUENCE [LARGE SCALE GENOMIC DNA]</scope>
    <source>
        <strain evidence="2">R-o-18</strain>
        <tissue evidence="2">Leaf</tissue>
    </source>
</reference>
<proteinExistence type="predicted"/>
<name>A0ABQ7M1R3_BRACM</name>
<dbReference type="Gene3D" id="2.40.70.10">
    <property type="entry name" value="Acid Proteases"/>
    <property type="match status" value="1"/>
</dbReference>
<gene>
    <name evidence="2" type="primary">A06g502610.1_BraROA</name>
    <name evidence="2" type="ORF">IGI04_022700</name>
</gene>
<protein>
    <recommendedName>
        <fullName evidence="4">Aspartic peptidase DDI1-type domain-containing protein</fullName>
    </recommendedName>
</protein>
<dbReference type="InterPro" id="IPR021109">
    <property type="entry name" value="Peptidase_aspartic_dom_sf"/>
</dbReference>
<keyword evidence="3" id="KW-1185">Reference proteome</keyword>
<evidence type="ECO:0000313" key="3">
    <source>
        <dbReference type="Proteomes" id="UP000823674"/>
    </source>
</evidence>
<evidence type="ECO:0008006" key="4">
    <source>
        <dbReference type="Google" id="ProtNLM"/>
    </source>
</evidence>
<feature type="region of interest" description="Disordered" evidence="1">
    <location>
        <begin position="491"/>
        <end position="514"/>
    </location>
</feature>
<evidence type="ECO:0000256" key="1">
    <source>
        <dbReference type="SAM" id="MobiDB-lite"/>
    </source>
</evidence>
<feature type="compositionally biased region" description="Basic and acidic residues" evidence="1">
    <location>
        <begin position="139"/>
        <end position="151"/>
    </location>
</feature>
<organism evidence="2 3">
    <name type="scientific">Brassica rapa subsp. trilocularis</name>
    <dbReference type="NCBI Taxonomy" id="1813537"/>
    <lineage>
        <taxon>Eukaryota</taxon>
        <taxon>Viridiplantae</taxon>
        <taxon>Streptophyta</taxon>
        <taxon>Embryophyta</taxon>
        <taxon>Tracheophyta</taxon>
        <taxon>Spermatophyta</taxon>
        <taxon>Magnoliopsida</taxon>
        <taxon>eudicotyledons</taxon>
        <taxon>Gunneridae</taxon>
        <taxon>Pentapetalae</taxon>
        <taxon>rosids</taxon>
        <taxon>malvids</taxon>
        <taxon>Brassicales</taxon>
        <taxon>Brassicaceae</taxon>
        <taxon>Brassiceae</taxon>
        <taxon>Brassica</taxon>
    </lineage>
</organism>
<accession>A0ABQ7M1R3</accession>
<dbReference type="EMBL" id="JADBGQ010000006">
    <property type="protein sequence ID" value="KAG5392737.1"/>
    <property type="molecule type" value="Genomic_DNA"/>
</dbReference>
<feature type="compositionally biased region" description="Basic and acidic residues" evidence="1">
    <location>
        <begin position="76"/>
        <end position="88"/>
    </location>
</feature>
<evidence type="ECO:0000313" key="2">
    <source>
        <dbReference type="EMBL" id="KAG5392737.1"/>
    </source>
</evidence>
<feature type="region of interest" description="Disordered" evidence="1">
    <location>
        <begin position="139"/>
        <end position="162"/>
    </location>
</feature>
<dbReference type="PANTHER" id="PTHR33067">
    <property type="entry name" value="RNA-DIRECTED DNA POLYMERASE-RELATED"/>
    <property type="match status" value="1"/>
</dbReference>
<dbReference type="Proteomes" id="UP000823674">
    <property type="component" value="Chromosome A06"/>
</dbReference>
<feature type="compositionally biased region" description="Polar residues" evidence="1">
    <location>
        <begin position="152"/>
        <end position="162"/>
    </location>
</feature>
<sequence length="514" mass="58791">MSDHLNPRLDFVYKELTGKFEALDTNVMTLDSQVDDILDNDSREVIEHENLEKEAFLVKIFISIGSSHWRQSTPSAEHRSTSSAEHRSTLSAGHRSTPPEEYRNGENLVTFRIFCSTPTPPISYSVKSDDIDRHHHDVIDRQQQRSTERHQQPSNDRQSPMTCQLRLPDLGAHRLNATQNPSQTSQPAYAPEQEQLTLVETSFLESVDRRYKPGVDRIKWTDTNLSWNSRQRKKGFQLGKERQVNKVEFDGFYKRVKSVLKDMSFEVAYHKYILGNFFRESRETDKDIELLFNKVSRKPKRTLKKEQGPGKFLIPCCIHSQNFANALCDTGSAVNIMAIDTAELLGLKMEPCQDSFTFLDNSNENSAGMIKNVNMEIGESSFDIQISALVDIQPSKSIDTKPLASVDTLRISEQIETEKKKNNVDADCVSLVPSQCQVGSLEYRVRCRGGPEPFTRVRVLCDPELREKEKIYARAFINCINKMRKRDIENCSEESSHSHPVQIKSPKVKLMTKT</sequence>
<feature type="region of interest" description="Disordered" evidence="1">
    <location>
        <begin position="71"/>
        <end position="103"/>
    </location>
</feature>
<comment type="caution">
    <text evidence="2">The sequence shown here is derived from an EMBL/GenBank/DDBJ whole genome shotgun (WGS) entry which is preliminary data.</text>
</comment>